<keyword evidence="1" id="KW-0702">S-nitrosylation</keyword>
<dbReference type="Proteomes" id="UP001642483">
    <property type="component" value="Unassembled WGS sequence"/>
</dbReference>
<comment type="similarity">
    <text evidence="4">Belongs to the thioredoxin family.</text>
</comment>
<dbReference type="PROSITE" id="PS51352">
    <property type="entry name" value="THIOREDOXIN_2"/>
    <property type="match status" value="1"/>
</dbReference>
<dbReference type="PRINTS" id="PR00421">
    <property type="entry name" value="THIOREDOXIN"/>
</dbReference>
<evidence type="ECO:0000256" key="1">
    <source>
        <dbReference type="ARBA" id="ARBA00022799"/>
    </source>
</evidence>
<evidence type="ECO:0000256" key="2">
    <source>
        <dbReference type="ARBA" id="ARBA00023157"/>
    </source>
</evidence>
<keyword evidence="3" id="KW-0676">Redox-active center</keyword>
<comment type="caution">
    <text evidence="6">The sequence shown here is derived from an EMBL/GenBank/DDBJ whole genome shotgun (WGS) entry which is preliminary data.</text>
</comment>
<dbReference type="CDD" id="cd02947">
    <property type="entry name" value="TRX_family"/>
    <property type="match status" value="1"/>
</dbReference>
<evidence type="ECO:0000256" key="4">
    <source>
        <dbReference type="PIRNR" id="PIRNR000077"/>
    </source>
</evidence>
<dbReference type="NCBIfam" id="TIGR01068">
    <property type="entry name" value="thioredoxin"/>
    <property type="match status" value="1"/>
</dbReference>
<evidence type="ECO:0000256" key="3">
    <source>
        <dbReference type="ARBA" id="ARBA00023284"/>
    </source>
</evidence>
<dbReference type="InterPro" id="IPR013766">
    <property type="entry name" value="Thioredoxin_domain"/>
</dbReference>
<feature type="domain" description="Thioredoxin" evidence="5">
    <location>
        <begin position="1"/>
        <end position="105"/>
    </location>
</feature>
<keyword evidence="7" id="KW-1185">Reference proteome</keyword>
<dbReference type="Gene3D" id="3.40.30.10">
    <property type="entry name" value="Glutaredoxin"/>
    <property type="match status" value="1"/>
</dbReference>
<dbReference type="Pfam" id="PF00085">
    <property type="entry name" value="Thioredoxin"/>
    <property type="match status" value="1"/>
</dbReference>
<sequence length="105" mass="11609">MSVTLLSTKEEVVRKLSESKFVAVDFYADWCGPCRMISPKFAQMAGDFEAVAFCKVNVDENAEAAEQYGISAMPTFLFFKNGDKVDEVVGASEAKLKEALEKLLQ</sequence>
<dbReference type="PIRSF" id="PIRSF000077">
    <property type="entry name" value="Thioredoxin"/>
    <property type="match status" value="1"/>
</dbReference>
<evidence type="ECO:0000259" key="5">
    <source>
        <dbReference type="PROSITE" id="PS51352"/>
    </source>
</evidence>
<dbReference type="InterPro" id="IPR005746">
    <property type="entry name" value="Thioredoxin"/>
</dbReference>
<reference evidence="6 7" key="1">
    <citation type="submission" date="2024-02" db="EMBL/GenBank/DDBJ databases">
        <authorList>
            <person name="Daric V."/>
            <person name="Darras S."/>
        </authorList>
    </citation>
    <scope>NUCLEOTIDE SEQUENCE [LARGE SCALE GENOMIC DNA]</scope>
</reference>
<organism evidence="6 7">
    <name type="scientific">Clavelina lepadiformis</name>
    <name type="common">Light-bulb sea squirt</name>
    <name type="synonym">Ascidia lepadiformis</name>
    <dbReference type="NCBI Taxonomy" id="159417"/>
    <lineage>
        <taxon>Eukaryota</taxon>
        <taxon>Metazoa</taxon>
        <taxon>Chordata</taxon>
        <taxon>Tunicata</taxon>
        <taxon>Ascidiacea</taxon>
        <taxon>Aplousobranchia</taxon>
        <taxon>Clavelinidae</taxon>
        <taxon>Clavelina</taxon>
    </lineage>
</organism>
<keyword evidence="2" id="KW-1015">Disulfide bond</keyword>
<evidence type="ECO:0000313" key="7">
    <source>
        <dbReference type="Proteomes" id="UP001642483"/>
    </source>
</evidence>
<accession>A0ABP0FBR7</accession>
<dbReference type="PANTHER" id="PTHR46115">
    <property type="entry name" value="THIOREDOXIN-LIKE PROTEIN 1"/>
    <property type="match status" value="1"/>
</dbReference>
<proteinExistence type="inferred from homology"/>
<dbReference type="SUPFAM" id="SSF52833">
    <property type="entry name" value="Thioredoxin-like"/>
    <property type="match status" value="1"/>
</dbReference>
<dbReference type="EMBL" id="CAWYQH010000024">
    <property type="protein sequence ID" value="CAK8675682.1"/>
    <property type="molecule type" value="Genomic_DNA"/>
</dbReference>
<gene>
    <name evidence="6" type="ORF">CVLEPA_LOCUS5230</name>
</gene>
<name>A0ABP0FBR7_CLALP</name>
<dbReference type="InterPro" id="IPR036249">
    <property type="entry name" value="Thioredoxin-like_sf"/>
</dbReference>
<evidence type="ECO:0000313" key="6">
    <source>
        <dbReference type="EMBL" id="CAK8675682.1"/>
    </source>
</evidence>
<protein>
    <recommendedName>
        <fullName evidence="4">Thioredoxin</fullName>
    </recommendedName>
</protein>